<dbReference type="AlphaFoldDB" id="E6U453"/>
<dbReference type="InterPro" id="IPR007161">
    <property type="entry name" value="DUF364"/>
</dbReference>
<evidence type="ECO:0000313" key="4">
    <source>
        <dbReference type="Proteomes" id="UP000001551"/>
    </source>
</evidence>
<organism evidence="3 4">
    <name type="scientific">Ethanoligenens harbinense (strain DSM 18485 / JCM 12961 / CGMCC 1.5033 / YUAN-3)</name>
    <dbReference type="NCBI Taxonomy" id="663278"/>
    <lineage>
        <taxon>Bacteria</taxon>
        <taxon>Bacillati</taxon>
        <taxon>Bacillota</taxon>
        <taxon>Clostridia</taxon>
        <taxon>Eubacteriales</taxon>
        <taxon>Oscillospiraceae</taxon>
        <taxon>Ethanoligenens</taxon>
    </lineage>
</organism>
<dbReference type="Pfam" id="PF04016">
    <property type="entry name" value="DUF364"/>
    <property type="match status" value="1"/>
</dbReference>
<dbReference type="Proteomes" id="UP000001551">
    <property type="component" value="Chromosome"/>
</dbReference>
<sequence>MWWDLYDALIDGIPSAYTADDLFCGATEALVRSGENVGLCYLTELDTRPPLFPHRRASMPLRALAALVKSWNYAEASLGLAAINSYYNTPAVAVRNGVELSEARFAEDRKNDPFIAYQQAIRDKKVVVIGHFHLLEELFAPVCELYVMEDEPTEDGDYPCTAAEYLLPDCDFVFISCGAVTDKSLPRFLALAQNAYVVVVGPSTPMAPVLFEYGVNDLAGFIVKDPALAFEVAAGREVGKIYATGQKVSLKKDTARLPR</sequence>
<dbReference type="SUPFAM" id="SSF159713">
    <property type="entry name" value="Dhaf3308-like"/>
    <property type="match status" value="1"/>
</dbReference>
<gene>
    <name evidence="3" type="ordered locus">Ethha_1000</name>
</gene>
<dbReference type="eggNOG" id="COG2014">
    <property type="taxonomic scope" value="Bacteria"/>
</dbReference>
<evidence type="ECO:0000313" key="3">
    <source>
        <dbReference type="EMBL" id="ADU26553.1"/>
    </source>
</evidence>
<dbReference type="HOGENOM" id="CLU_076326_0_0_9"/>
<proteinExistence type="predicted"/>
<evidence type="ECO:0000259" key="1">
    <source>
        <dbReference type="Pfam" id="PF04016"/>
    </source>
</evidence>
<evidence type="ECO:0000259" key="2">
    <source>
        <dbReference type="Pfam" id="PF13938"/>
    </source>
</evidence>
<dbReference type="Pfam" id="PF13938">
    <property type="entry name" value="DUF4213"/>
    <property type="match status" value="1"/>
</dbReference>
<dbReference type="RefSeq" id="WP_013484914.1">
    <property type="nucleotide sequence ID" value="NC_014828.1"/>
</dbReference>
<accession>E6U453</accession>
<evidence type="ECO:0008006" key="5">
    <source>
        <dbReference type="Google" id="ProtNLM"/>
    </source>
</evidence>
<dbReference type="Gene3D" id="3.40.50.11590">
    <property type="match status" value="1"/>
</dbReference>
<dbReference type="InterPro" id="IPR025251">
    <property type="entry name" value="DUF4213"/>
</dbReference>
<feature type="domain" description="Putative heavy-metal chelation" evidence="1">
    <location>
        <begin position="118"/>
        <end position="238"/>
    </location>
</feature>
<reference evidence="3 4" key="1">
    <citation type="submission" date="2010-12" db="EMBL/GenBank/DDBJ databases">
        <title>Complete sequence of Ethanoligenens harbinense YUAN-3.</title>
        <authorList>
            <person name="Lucas S."/>
            <person name="Copeland A."/>
            <person name="Lapidus A."/>
            <person name="Cheng J.-F."/>
            <person name="Bruce D."/>
            <person name="Goodwin L."/>
            <person name="Pitluck S."/>
            <person name="Chertkov O."/>
            <person name="Misra M."/>
            <person name="Detter J.C."/>
            <person name="Han C."/>
            <person name="Tapia R."/>
            <person name="Land M."/>
            <person name="Hauser L."/>
            <person name="Jeffries C."/>
            <person name="Kyrpides N."/>
            <person name="Ivanova N."/>
            <person name="Mikhailova N."/>
            <person name="Wang A."/>
            <person name="Mouttaki H."/>
            <person name="He Z."/>
            <person name="Zhou J."/>
            <person name="Hemme C.L."/>
            <person name="Woyke T."/>
        </authorList>
    </citation>
    <scope>NUCLEOTIDE SEQUENCE [LARGE SCALE GENOMIC DNA]</scope>
    <source>
        <strain evidence="4">DSM 18485 / JCM 12961 / CGMCC 1.5033 / YUAN-3</strain>
    </source>
</reference>
<dbReference type="KEGG" id="eha:Ethha_1000"/>
<keyword evidence="4" id="KW-1185">Reference proteome</keyword>
<dbReference type="STRING" id="663278.Ethha_1000"/>
<dbReference type="EMBL" id="CP002400">
    <property type="protein sequence ID" value="ADU26553.1"/>
    <property type="molecule type" value="Genomic_DNA"/>
</dbReference>
<name>E6U453_ETHHY</name>
<protein>
    <recommendedName>
        <fullName evidence="5">DUF364 domain-containing protein</fullName>
    </recommendedName>
</protein>
<dbReference type="Gene3D" id="3.30.390.100">
    <property type="match status" value="1"/>
</dbReference>
<feature type="domain" description="DUF4213" evidence="2">
    <location>
        <begin position="6"/>
        <end position="87"/>
    </location>
</feature>